<dbReference type="FunFam" id="2.40.10.10:FF:000120">
    <property type="entry name" value="Putative serine protease"/>
    <property type="match status" value="1"/>
</dbReference>
<comment type="subcellular location">
    <subcellularLocation>
        <location evidence="1">Secreted</location>
        <location evidence="1">Extracellular space</location>
    </subcellularLocation>
</comment>
<protein>
    <recommendedName>
        <fullName evidence="9">trypsin</fullName>
        <ecNumber evidence="9">3.4.21.4</ecNumber>
    </recommendedName>
</protein>
<evidence type="ECO:0000313" key="12">
    <source>
        <dbReference type="Proteomes" id="UP000504632"/>
    </source>
</evidence>
<evidence type="ECO:0000256" key="10">
    <source>
        <dbReference type="SAM" id="SignalP"/>
    </source>
</evidence>
<dbReference type="GO" id="GO:0005576">
    <property type="term" value="C:extracellular region"/>
    <property type="evidence" value="ECO:0007669"/>
    <property type="project" value="UniProtKB-SubCell"/>
</dbReference>
<evidence type="ECO:0000313" key="13">
    <source>
        <dbReference type="RefSeq" id="XP_030640160.1"/>
    </source>
</evidence>
<evidence type="ECO:0000256" key="3">
    <source>
        <dbReference type="ARBA" id="ARBA00022729"/>
    </source>
</evidence>
<sequence length="369" mass="40590">MANTPLLLLIAVLPALTLCAYVDVGIINGTEAKPHSRPYMVSVQLNNQHICGGFLVSESFVMTAAHCDNGPGMTVVVGVHDLFATDQFTVRMRVRRRLPHPGYNNKTLQHDIMLLQMHGLCRALLVTAIATATFTASFGDEIINGKKAKTNSWQYMASVQSDGKHKCGGFLIHPSFVLTAAHCNEGGAMTVVLGSHNISAQRKNLERYKVQQRFIYRSYREAKSGDDIMLLKLSRDVSLSKYVKTVKIPKKGRIIRPKSKCLVAGWGFTEKNETSDDLLEVSVQTVDPKICQHLWGKKKVTLPRNVICAGGYKSRNGACEKDSGGPLVCNGEAVGIASFNSGNCMRPDRPNVYTQISSYSSWIAETIKK</sequence>
<proteinExistence type="predicted"/>
<dbReference type="InterPro" id="IPR001314">
    <property type="entry name" value="Peptidase_S1A"/>
</dbReference>
<dbReference type="EC" id="3.4.21.4" evidence="9"/>
<dbReference type="GO" id="GO:0006508">
    <property type="term" value="P:proteolysis"/>
    <property type="evidence" value="ECO:0007669"/>
    <property type="project" value="UniProtKB-KW"/>
</dbReference>
<dbReference type="InterPro" id="IPR001254">
    <property type="entry name" value="Trypsin_dom"/>
</dbReference>
<evidence type="ECO:0000256" key="4">
    <source>
        <dbReference type="ARBA" id="ARBA00022801"/>
    </source>
</evidence>
<accession>A0A6J2W468</accession>
<evidence type="ECO:0000256" key="9">
    <source>
        <dbReference type="ARBA" id="ARBA00038868"/>
    </source>
</evidence>
<keyword evidence="4" id="KW-0378">Hydrolase</keyword>
<feature type="chain" id="PRO_5027050130" description="trypsin" evidence="10">
    <location>
        <begin position="20"/>
        <end position="369"/>
    </location>
</feature>
<feature type="domain" description="Peptidase S1" evidence="11">
    <location>
        <begin position="26"/>
        <end position="145"/>
    </location>
</feature>
<dbReference type="Gene3D" id="2.40.10.10">
    <property type="entry name" value="Trypsin-like serine proteases"/>
    <property type="match status" value="3"/>
</dbReference>
<feature type="signal peptide" evidence="10">
    <location>
        <begin position="1"/>
        <end position="19"/>
    </location>
</feature>
<evidence type="ECO:0000256" key="6">
    <source>
        <dbReference type="ARBA" id="ARBA00023145"/>
    </source>
</evidence>
<evidence type="ECO:0000256" key="8">
    <source>
        <dbReference type="ARBA" id="ARBA00036320"/>
    </source>
</evidence>
<organism evidence="12 13">
    <name type="scientific">Chanos chanos</name>
    <name type="common">Milkfish</name>
    <name type="synonym">Mugil chanos</name>
    <dbReference type="NCBI Taxonomy" id="29144"/>
    <lineage>
        <taxon>Eukaryota</taxon>
        <taxon>Metazoa</taxon>
        <taxon>Chordata</taxon>
        <taxon>Craniata</taxon>
        <taxon>Vertebrata</taxon>
        <taxon>Euteleostomi</taxon>
        <taxon>Actinopterygii</taxon>
        <taxon>Neopterygii</taxon>
        <taxon>Teleostei</taxon>
        <taxon>Ostariophysi</taxon>
        <taxon>Gonorynchiformes</taxon>
        <taxon>Chanidae</taxon>
        <taxon>Chanos</taxon>
    </lineage>
</organism>
<evidence type="ECO:0000256" key="5">
    <source>
        <dbReference type="ARBA" id="ARBA00022825"/>
    </source>
</evidence>
<dbReference type="Pfam" id="PF00089">
    <property type="entry name" value="Trypsin"/>
    <property type="match status" value="2"/>
</dbReference>
<dbReference type="PANTHER" id="PTHR24271:SF87">
    <property type="entry name" value="ARGININE ESTERASE-LIKE-RELATED"/>
    <property type="match status" value="1"/>
</dbReference>
<dbReference type="SUPFAM" id="SSF50494">
    <property type="entry name" value="Trypsin-like serine proteases"/>
    <property type="match status" value="2"/>
</dbReference>
<keyword evidence="5" id="KW-0720">Serine protease</keyword>
<dbReference type="SMART" id="SM00020">
    <property type="entry name" value="Tryp_SPc"/>
    <property type="match status" value="1"/>
</dbReference>
<dbReference type="OrthoDB" id="8440449at2759"/>
<dbReference type="PRINTS" id="PR00722">
    <property type="entry name" value="CHYMOTRYPSIN"/>
</dbReference>
<keyword evidence="7" id="KW-1015">Disulfide bond</keyword>
<dbReference type="GeneID" id="115820662"/>
<feature type="domain" description="Peptidase S1" evidence="11">
    <location>
        <begin position="142"/>
        <end position="368"/>
    </location>
</feature>
<keyword evidence="2" id="KW-0645">Protease</keyword>
<evidence type="ECO:0000256" key="1">
    <source>
        <dbReference type="ARBA" id="ARBA00004239"/>
    </source>
</evidence>
<dbReference type="PANTHER" id="PTHR24271">
    <property type="entry name" value="KALLIKREIN-RELATED"/>
    <property type="match status" value="1"/>
</dbReference>
<dbReference type="PROSITE" id="PS50240">
    <property type="entry name" value="TRYPSIN_DOM"/>
    <property type="match status" value="2"/>
</dbReference>
<keyword evidence="6" id="KW-0865">Zymogen</keyword>
<evidence type="ECO:0000256" key="7">
    <source>
        <dbReference type="ARBA" id="ARBA00023157"/>
    </source>
</evidence>
<dbReference type="InterPro" id="IPR018114">
    <property type="entry name" value="TRYPSIN_HIS"/>
</dbReference>
<dbReference type="InParanoid" id="A0A6J2W468"/>
<keyword evidence="3 10" id="KW-0732">Signal</keyword>
<evidence type="ECO:0000256" key="2">
    <source>
        <dbReference type="ARBA" id="ARBA00022670"/>
    </source>
</evidence>
<gene>
    <name evidence="13" type="primary">LOC115820662</name>
</gene>
<name>A0A6J2W468_CHACN</name>
<dbReference type="GO" id="GO:0004252">
    <property type="term" value="F:serine-type endopeptidase activity"/>
    <property type="evidence" value="ECO:0007669"/>
    <property type="project" value="UniProtKB-EC"/>
</dbReference>
<dbReference type="FunFam" id="2.40.10.10:FF:000005">
    <property type="entry name" value="Serine protease 37"/>
    <property type="match status" value="1"/>
</dbReference>
<dbReference type="InterPro" id="IPR043504">
    <property type="entry name" value="Peptidase_S1_PA_chymotrypsin"/>
</dbReference>
<reference evidence="13" key="1">
    <citation type="submission" date="2025-08" db="UniProtKB">
        <authorList>
            <consortium name="RefSeq"/>
        </authorList>
    </citation>
    <scope>IDENTIFICATION</scope>
</reference>
<dbReference type="AlphaFoldDB" id="A0A6J2W468"/>
<dbReference type="PROSITE" id="PS00134">
    <property type="entry name" value="TRYPSIN_HIS"/>
    <property type="match status" value="1"/>
</dbReference>
<evidence type="ECO:0000259" key="11">
    <source>
        <dbReference type="PROSITE" id="PS50240"/>
    </source>
</evidence>
<keyword evidence="12" id="KW-1185">Reference proteome</keyword>
<dbReference type="RefSeq" id="XP_030640160.1">
    <property type="nucleotide sequence ID" value="XM_030784300.1"/>
</dbReference>
<comment type="catalytic activity">
    <reaction evidence="8">
        <text>Preferential cleavage: Arg-|-Xaa, Lys-|-Xaa.</text>
        <dbReference type="EC" id="3.4.21.4"/>
    </reaction>
</comment>
<dbReference type="InterPro" id="IPR009003">
    <property type="entry name" value="Peptidase_S1_PA"/>
</dbReference>
<dbReference type="CDD" id="cd00190">
    <property type="entry name" value="Tryp_SPc"/>
    <property type="match status" value="1"/>
</dbReference>
<dbReference type="Proteomes" id="UP000504632">
    <property type="component" value="Chromosome 9"/>
</dbReference>